<comment type="subcellular location">
    <subcellularLocation>
        <location evidence="1">Cell inner membrane</location>
    </subcellularLocation>
</comment>
<dbReference type="PANTHER" id="PTHR30606:SF10">
    <property type="entry name" value="PHOSPHATIDYLINOSITOL MANNOSIDE ACYLTRANSFERASE"/>
    <property type="match status" value="1"/>
</dbReference>
<name>A0AB74A3J5_PSESX</name>
<keyword evidence="6 8" id="KW-0012">Acyltransferase</keyword>
<gene>
    <name evidence="8" type="ORF">ALQ98_04968</name>
</gene>
<proteinExistence type="predicted"/>
<dbReference type="AlphaFoldDB" id="A0AB74A3J5"/>
<evidence type="ECO:0000256" key="1">
    <source>
        <dbReference type="ARBA" id="ARBA00004533"/>
    </source>
</evidence>
<dbReference type="EMBL" id="RBNO01000077">
    <property type="protein sequence ID" value="RML24841.1"/>
    <property type="molecule type" value="Genomic_DNA"/>
</dbReference>
<evidence type="ECO:0000256" key="3">
    <source>
        <dbReference type="ARBA" id="ARBA00022519"/>
    </source>
</evidence>
<dbReference type="Proteomes" id="UP000267978">
    <property type="component" value="Unassembled WGS sequence"/>
</dbReference>
<dbReference type="GO" id="GO:0016746">
    <property type="term" value="F:acyltransferase activity"/>
    <property type="evidence" value="ECO:0007669"/>
    <property type="project" value="UniProtKB-KW"/>
</dbReference>
<protein>
    <submittedName>
        <fullName evidence="8">Lipid A biosynthesis lauroyl acyltransferase</fullName>
    </submittedName>
</protein>
<feature type="region of interest" description="Disordered" evidence="7">
    <location>
        <begin position="23"/>
        <end position="46"/>
    </location>
</feature>
<evidence type="ECO:0000256" key="5">
    <source>
        <dbReference type="ARBA" id="ARBA00023136"/>
    </source>
</evidence>
<dbReference type="GO" id="GO:0009247">
    <property type="term" value="P:glycolipid biosynthetic process"/>
    <property type="evidence" value="ECO:0007669"/>
    <property type="project" value="UniProtKB-ARBA"/>
</dbReference>
<dbReference type="CDD" id="cd07984">
    <property type="entry name" value="LPLAT_LABLAT-like"/>
    <property type="match status" value="1"/>
</dbReference>
<keyword evidence="3" id="KW-0997">Cell inner membrane</keyword>
<keyword evidence="4" id="KW-0808">Transferase</keyword>
<feature type="compositionally biased region" description="Basic and acidic residues" evidence="7">
    <location>
        <begin position="32"/>
        <end position="46"/>
    </location>
</feature>
<accession>A0AB74A3J5</accession>
<dbReference type="NCBIfam" id="NF004190">
    <property type="entry name" value="PRK05645.1"/>
    <property type="match status" value="1"/>
</dbReference>
<sequence>MAGAGRPGRSALVVCWRYPEDQSLQGSQRSPGDYRRGRSDEQGTEKGRFHLCRPDHLLRLHAGQRHGHGPHRRLRSVCDPEPLTVTLPASRIWESSVDKFKGAVVVGALRLFALLPWRAVQWTGTAIGWLMWKLPNRSREVARINLSKCFPELSEPELEKLVGRSLMDIGKTLTESACAWIWPAQKSIDLVREVEGLDVLKDALASGKGVVGITSHLGNWEVLNHFYCSQCKPIIFYRPPKLKAVDDLLRKQRVQLGNRVAASTKEGILSVIKEVRKGGSVGIPADPEPAESAGIFVPFCGTQALTSKFVPNMLAGGKAVGVFLHAMRLPDGSGYKVVLEAAPEAMYSTDTETSAAAMSKVVEKYVRAYPSQYMWTMKRFKKRPPGEARWY</sequence>
<evidence type="ECO:0000256" key="7">
    <source>
        <dbReference type="SAM" id="MobiDB-lite"/>
    </source>
</evidence>
<evidence type="ECO:0000313" key="9">
    <source>
        <dbReference type="Proteomes" id="UP000267978"/>
    </source>
</evidence>
<keyword evidence="2" id="KW-1003">Cell membrane</keyword>
<comment type="caution">
    <text evidence="8">The sequence shown here is derived from an EMBL/GenBank/DDBJ whole genome shotgun (WGS) entry which is preliminary data.</text>
</comment>
<evidence type="ECO:0000313" key="8">
    <source>
        <dbReference type="EMBL" id="RML24841.1"/>
    </source>
</evidence>
<keyword evidence="5" id="KW-0472">Membrane</keyword>
<dbReference type="GO" id="GO:0005886">
    <property type="term" value="C:plasma membrane"/>
    <property type="evidence" value="ECO:0007669"/>
    <property type="project" value="UniProtKB-SubCell"/>
</dbReference>
<organism evidence="8 9">
    <name type="scientific">Pseudomonas syringae pv. lapsa</name>
    <dbReference type="NCBI Taxonomy" id="199201"/>
    <lineage>
        <taxon>Bacteria</taxon>
        <taxon>Pseudomonadati</taxon>
        <taxon>Pseudomonadota</taxon>
        <taxon>Gammaproteobacteria</taxon>
        <taxon>Pseudomonadales</taxon>
        <taxon>Pseudomonadaceae</taxon>
        <taxon>Pseudomonas</taxon>
        <taxon>Pseudomonas syringae</taxon>
    </lineage>
</organism>
<dbReference type="Pfam" id="PF03279">
    <property type="entry name" value="Lip_A_acyltrans"/>
    <property type="match status" value="1"/>
</dbReference>
<dbReference type="InterPro" id="IPR004960">
    <property type="entry name" value="LipA_acyltrans"/>
</dbReference>
<evidence type="ECO:0000256" key="2">
    <source>
        <dbReference type="ARBA" id="ARBA00022475"/>
    </source>
</evidence>
<evidence type="ECO:0000256" key="4">
    <source>
        <dbReference type="ARBA" id="ARBA00022679"/>
    </source>
</evidence>
<reference evidence="8 9" key="1">
    <citation type="submission" date="2018-08" db="EMBL/GenBank/DDBJ databases">
        <title>Recombination of ecologically and evolutionarily significant loci maintains genetic cohesion in the Pseudomonas syringae species complex.</title>
        <authorList>
            <person name="Dillon M."/>
            <person name="Thakur S."/>
            <person name="Almeida R.N.D."/>
            <person name="Weir B.S."/>
            <person name="Guttman D.S."/>
        </authorList>
    </citation>
    <scope>NUCLEOTIDE SEQUENCE [LARGE SCALE GENOMIC DNA]</scope>
    <source>
        <strain evidence="8 9">ICMP 3946</strain>
    </source>
</reference>
<dbReference type="PANTHER" id="PTHR30606">
    <property type="entry name" value="LIPID A BIOSYNTHESIS LAUROYL ACYLTRANSFERASE"/>
    <property type="match status" value="1"/>
</dbReference>
<evidence type="ECO:0000256" key="6">
    <source>
        <dbReference type="ARBA" id="ARBA00023315"/>
    </source>
</evidence>